<gene>
    <name evidence="2" type="ORF">PCOR1329_LOCUS11144</name>
</gene>
<proteinExistence type="predicted"/>
<name>A0ABN9QEE0_9DINO</name>
<sequence>MFCKSEFKGVFYIEVGSDSARQVFPGAVDAFAKRQRGSLGGAVWAKPDPPPTSARSAWSSPGCAACWRSGVSNEASIEIDADCSSMSVARAAVAKTVVKDFRFELQWVDLEWGGVGSAGLSEITAAAQANFDRAKGSGESRGGAETDRKFRFLSSRRRAATTRKY</sequence>
<dbReference type="EMBL" id="CAUYUJ010003204">
    <property type="protein sequence ID" value="CAK0804296.1"/>
    <property type="molecule type" value="Genomic_DNA"/>
</dbReference>
<dbReference type="Proteomes" id="UP001189429">
    <property type="component" value="Unassembled WGS sequence"/>
</dbReference>
<feature type="region of interest" description="Disordered" evidence="1">
    <location>
        <begin position="132"/>
        <end position="165"/>
    </location>
</feature>
<evidence type="ECO:0000313" key="2">
    <source>
        <dbReference type="EMBL" id="CAK0804296.1"/>
    </source>
</evidence>
<feature type="compositionally biased region" description="Basic residues" evidence="1">
    <location>
        <begin position="154"/>
        <end position="165"/>
    </location>
</feature>
<evidence type="ECO:0000256" key="1">
    <source>
        <dbReference type="SAM" id="MobiDB-lite"/>
    </source>
</evidence>
<accession>A0ABN9QEE0</accession>
<comment type="caution">
    <text evidence="2">The sequence shown here is derived from an EMBL/GenBank/DDBJ whole genome shotgun (WGS) entry which is preliminary data.</text>
</comment>
<organism evidence="2 3">
    <name type="scientific">Prorocentrum cordatum</name>
    <dbReference type="NCBI Taxonomy" id="2364126"/>
    <lineage>
        <taxon>Eukaryota</taxon>
        <taxon>Sar</taxon>
        <taxon>Alveolata</taxon>
        <taxon>Dinophyceae</taxon>
        <taxon>Prorocentrales</taxon>
        <taxon>Prorocentraceae</taxon>
        <taxon>Prorocentrum</taxon>
    </lineage>
</organism>
<protein>
    <submittedName>
        <fullName evidence="2">Uncharacterized protein</fullName>
    </submittedName>
</protein>
<reference evidence="2" key="1">
    <citation type="submission" date="2023-10" db="EMBL/GenBank/DDBJ databases">
        <authorList>
            <person name="Chen Y."/>
            <person name="Shah S."/>
            <person name="Dougan E. K."/>
            <person name="Thang M."/>
            <person name="Chan C."/>
        </authorList>
    </citation>
    <scope>NUCLEOTIDE SEQUENCE [LARGE SCALE GENOMIC DNA]</scope>
</reference>
<evidence type="ECO:0000313" key="3">
    <source>
        <dbReference type="Proteomes" id="UP001189429"/>
    </source>
</evidence>
<feature type="compositionally biased region" description="Basic and acidic residues" evidence="1">
    <location>
        <begin position="132"/>
        <end position="150"/>
    </location>
</feature>
<keyword evidence="3" id="KW-1185">Reference proteome</keyword>